<evidence type="ECO:0000313" key="1">
    <source>
        <dbReference type="EMBL" id="KAB8296279.1"/>
    </source>
</evidence>
<evidence type="ECO:0000313" key="2">
    <source>
        <dbReference type="Proteomes" id="UP000326757"/>
    </source>
</evidence>
<organism evidence="1 2">
    <name type="scientific">Monilinia laxa</name>
    <name type="common">Brown rot fungus</name>
    <name type="synonym">Sclerotinia laxa</name>
    <dbReference type="NCBI Taxonomy" id="61186"/>
    <lineage>
        <taxon>Eukaryota</taxon>
        <taxon>Fungi</taxon>
        <taxon>Dikarya</taxon>
        <taxon>Ascomycota</taxon>
        <taxon>Pezizomycotina</taxon>
        <taxon>Leotiomycetes</taxon>
        <taxon>Helotiales</taxon>
        <taxon>Sclerotiniaceae</taxon>
        <taxon>Monilinia</taxon>
    </lineage>
</organism>
<protein>
    <submittedName>
        <fullName evidence="1">Uncharacterized protein</fullName>
    </submittedName>
</protein>
<name>A0A5N6K2R6_MONLA</name>
<reference evidence="1 2" key="1">
    <citation type="submission" date="2019-06" db="EMBL/GenBank/DDBJ databases">
        <title>Genome Sequence of the Brown Rot Fungal Pathogen Monilinia laxa.</title>
        <authorList>
            <person name="De Miccolis Angelini R.M."/>
            <person name="Landi L."/>
            <person name="Abate D."/>
            <person name="Pollastro S."/>
            <person name="Romanazzi G."/>
            <person name="Faretra F."/>
        </authorList>
    </citation>
    <scope>NUCLEOTIDE SEQUENCE [LARGE SCALE GENOMIC DNA]</scope>
    <source>
        <strain evidence="1 2">Mlax316</strain>
    </source>
</reference>
<dbReference type="EMBL" id="VIGI01000009">
    <property type="protein sequence ID" value="KAB8296279.1"/>
    <property type="molecule type" value="Genomic_DNA"/>
</dbReference>
<sequence>MISRVNNFATTTTIYQSHDIDMGFKELRRASPCSSLHQLYIKSQRGNCGDRYTPTLRRVKSFYHPPKDFALIFAMSVSSCDESVVEVEINTSNLVITVEIPLRMHTPSTSVQMGKALEMEELECPECEMEFVGKHAVEDLALHFNHAHWKRRIERKKCLSLG</sequence>
<gene>
    <name evidence="1" type="ORF">EYC80_009052</name>
</gene>
<dbReference type="Proteomes" id="UP000326757">
    <property type="component" value="Unassembled WGS sequence"/>
</dbReference>
<keyword evidence="2" id="KW-1185">Reference proteome</keyword>
<comment type="caution">
    <text evidence="1">The sequence shown here is derived from an EMBL/GenBank/DDBJ whole genome shotgun (WGS) entry which is preliminary data.</text>
</comment>
<accession>A0A5N6K2R6</accession>
<dbReference type="OrthoDB" id="5295362at2759"/>
<dbReference type="AlphaFoldDB" id="A0A5N6K2R6"/>
<proteinExistence type="predicted"/>